<gene>
    <name evidence="2" type="ORF">DB31_0576</name>
</gene>
<accession>A0A085WXA1</accession>
<dbReference type="Proteomes" id="UP000028725">
    <property type="component" value="Unassembled WGS sequence"/>
</dbReference>
<organism evidence="2 3">
    <name type="scientific">Hyalangium minutum</name>
    <dbReference type="NCBI Taxonomy" id="394096"/>
    <lineage>
        <taxon>Bacteria</taxon>
        <taxon>Pseudomonadati</taxon>
        <taxon>Myxococcota</taxon>
        <taxon>Myxococcia</taxon>
        <taxon>Myxococcales</taxon>
        <taxon>Cystobacterineae</taxon>
        <taxon>Archangiaceae</taxon>
        <taxon>Hyalangium</taxon>
    </lineage>
</organism>
<evidence type="ECO:0000313" key="2">
    <source>
        <dbReference type="EMBL" id="KFE72314.1"/>
    </source>
</evidence>
<dbReference type="AlphaFoldDB" id="A0A085WXA1"/>
<protein>
    <recommendedName>
        <fullName evidence="4">Lipoprotein</fullName>
    </recommendedName>
</protein>
<evidence type="ECO:0000313" key="3">
    <source>
        <dbReference type="Proteomes" id="UP000028725"/>
    </source>
</evidence>
<evidence type="ECO:0000256" key="1">
    <source>
        <dbReference type="SAM" id="SignalP"/>
    </source>
</evidence>
<keyword evidence="1" id="KW-0732">Signal</keyword>
<proteinExistence type="predicted"/>
<dbReference type="RefSeq" id="WP_044181486.1">
    <property type="nucleotide sequence ID" value="NZ_JMCB01000001.1"/>
</dbReference>
<name>A0A085WXA1_9BACT</name>
<evidence type="ECO:0008006" key="4">
    <source>
        <dbReference type="Google" id="ProtNLM"/>
    </source>
</evidence>
<feature type="chain" id="PRO_5001800109" description="Lipoprotein" evidence="1">
    <location>
        <begin position="18"/>
        <end position="121"/>
    </location>
</feature>
<comment type="caution">
    <text evidence="2">The sequence shown here is derived from an EMBL/GenBank/DDBJ whole genome shotgun (WGS) entry which is preliminary data.</text>
</comment>
<dbReference type="EMBL" id="JMCB01000001">
    <property type="protein sequence ID" value="KFE72314.1"/>
    <property type="molecule type" value="Genomic_DNA"/>
</dbReference>
<reference evidence="2 3" key="1">
    <citation type="submission" date="2014-04" db="EMBL/GenBank/DDBJ databases">
        <title>Genome assembly of Hyalangium minutum DSM 14724.</title>
        <authorList>
            <person name="Sharma G."/>
            <person name="Subramanian S."/>
        </authorList>
    </citation>
    <scope>NUCLEOTIDE SEQUENCE [LARGE SCALE GENOMIC DNA]</scope>
    <source>
        <strain evidence="2 3">DSM 14724</strain>
    </source>
</reference>
<keyword evidence="3" id="KW-1185">Reference proteome</keyword>
<sequence length="121" mass="12287">MKRVLVAVMLAAASVLGACGNSGDDQDLTESKVRLKSGESFQGAQSCGVDLPQCTSGLSCITVELDGAPAKALCVNEQTLCARLECAQGECAILESYPARVVCLSRSGGASGSDDSVSSNP</sequence>
<dbReference type="PROSITE" id="PS51257">
    <property type="entry name" value="PROKAR_LIPOPROTEIN"/>
    <property type="match status" value="1"/>
</dbReference>
<feature type="signal peptide" evidence="1">
    <location>
        <begin position="1"/>
        <end position="17"/>
    </location>
</feature>